<feature type="transmembrane region" description="Helical" evidence="11">
    <location>
        <begin position="168"/>
        <end position="190"/>
    </location>
</feature>
<dbReference type="AlphaFoldDB" id="A0A8M3ATQ7"/>
<proteinExistence type="predicted"/>
<evidence type="ECO:0000259" key="13">
    <source>
        <dbReference type="PROSITE" id="PS50835"/>
    </source>
</evidence>
<keyword evidence="4" id="KW-0391">Immunity</keyword>
<dbReference type="SMR" id="A0A8M3ATQ7"/>
<dbReference type="PROSITE" id="PS50835">
    <property type="entry name" value="IG_LIKE"/>
    <property type="match status" value="1"/>
</dbReference>
<dbReference type="PANTHER" id="PTHR11292:SF7">
    <property type="entry name" value="T-CELL SURFACE GLYCOPROTEIN CD8 BETA CHAIN-RELATED"/>
    <property type="match status" value="1"/>
</dbReference>
<accession>A0A8M3ATQ7</accession>
<dbReference type="GeneID" id="100006534"/>
<dbReference type="OrthoDB" id="9394844at2759"/>
<evidence type="ECO:0000256" key="10">
    <source>
        <dbReference type="ARBA" id="ARBA00023319"/>
    </source>
</evidence>
<evidence type="ECO:0000256" key="7">
    <source>
        <dbReference type="ARBA" id="ARBA00023136"/>
    </source>
</evidence>
<evidence type="ECO:0000256" key="9">
    <source>
        <dbReference type="ARBA" id="ARBA00023180"/>
    </source>
</evidence>
<dbReference type="eggNOG" id="ENOG502SANQ">
    <property type="taxonomic scope" value="Eukaryota"/>
</dbReference>
<dbReference type="InterPro" id="IPR013106">
    <property type="entry name" value="Ig_V-set"/>
</dbReference>
<dbReference type="RefSeq" id="XP_001345248.4">
    <property type="nucleotide sequence ID" value="XM_001345212.8"/>
</dbReference>
<dbReference type="GO" id="GO:0050776">
    <property type="term" value="P:regulation of immune response"/>
    <property type="evidence" value="ECO:0007669"/>
    <property type="project" value="InterPro"/>
</dbReference>
<accession>E7FD41</accession>
<reference evidence="14 15" key="2">
    <citation type="journal article" date="2013" name="Nature">
        <title>The zebrafish reference genome sequence and its relationship to the human genome.</title>
        <authorList>
            <consortium name="Genome Reference Consortium Zebrafish"/>
            <person name="Howe K."/>
            <person name="Clark M.D."/>
            <person name="Torroja C.F."/>
            <person name="Torrance J."/>
            <person name="Berthelot C."/>
            <person name="Muffato M."/>
            <person name="Collins J.E."/>
            <person name="Humphray S."/>
            <person name="McLaren K."/>
            <person name="Matthews L."/>
            <person name="McLaren S."/>
            <person name="Sealy I."/>
            <person name="Caccamo M."/>
            <person name="Churcher C."/>
            <person name="Scott C."/>
            <person name="Barrett J.C."/>
            <person name="Koch R."/>
            <person name="Rauch G.J."/>
            <person name="White S."/>
            <person name="Chow W."/>
            <person name="Kilian B."/>
            <person name="Quintais L.T."/>
            <person name="Guerra-Assuncao J.A."/>
            <person name="Zhou Y."/>
            <person name="Gu Y."/>
            <person name="Yen J."/>
            <person name="Vogel J.H."/>
            <person name="Eyre T."/>
            <person name="Redmond S."/>
            <person name="Banerjee R."/>
            <person name="Chi J."/>
            <person name="Fu B."/>
            <person name="Langley E."/>
            <person name="Maguire S.F."/>
            <person name="Laird G.K."/>
            <person name="Lloyd D."/>
            <person name="Kenyon E."/>
            <person name="Donaldson S."/>
            <person name="Sehra H."/>
            <person name="Almeida-King J."/>
            <person name="Loveland J."/>
            <person name="Trevanion S."/>
            <person name="Jones M."/>
            <person name="Quail M."/>
            <person name="Willey D."/>
            <person name="Hunt A."/>
            <person name="Burton J."/>
            <person name="Sims S."/>
            <person name="McLay K."/>
            <person name="Plumb B."/>
            <person name="Davis J."/>
            <person name="Clee C."/>
            <person name="Oliver K."/>
            <person name="Clark R."/>
            <person name="Riddle C."/>
            <person name="Elliot D."/>
            <person name="Eliott D."/>
            <person name="Threadgold G."/>
            <person name="Harden G."/>
            <person name="Ware D."/>
            <person name="Begum S."/>
            <person name="Mortimore B."/>
            <person name="Mortimer B."/>
            <person name="Kerry G."/>
            <person name="Heath P."/>
            <person name="Phillimore B."/>
            <person name="Tracey A."/>
            <person name="Corby N."/>
            <person name="Dunn M."/>
            <person name="Johnson C."/>
            <person name="Wood J."/>
            <person name="Clark S."/>
            <person name="Pelan S."/>
            <person name="Griffiths G."/>
            <person name="Smith M."/>
            <person name="Glithero R."/>
            <person name="Howden P."/>
            <person name="Barker N."/>
            <person name="Lloyd C."/>
            <person name="Stevens C."/>
            <person name="Harley J."/>
            <person name="Holt K."/>
            <person name="Panagiotidis G."/>
            <person name="Lovell J."/>
            <person name="Beasley H."/>
            <person name="Henderson C."/>
            <person name="Gordon D."/>
            <person name="Auger K."/>
            <person name="Wright D."/>
            <person name="Collins J."/>
            <person name="Raisen C."/>
            <person name="Dyer L."/>
            <person name="Leung K."/>
            <person name="Robertson L."/>
            <person name="Ambridge K."/>
            <person name="Leongamornlert D."/>
            <person name="McGuire S."/>
            <person name="Gilderthorp R."/>
            <person name="Griffiths C."/>
            <person name="Manthravadi D."/>
            <person name="Nichol S."/>
            <person name="Barker G."/>
            <person name="Whitehead S."/>
            <person name="Kay M."/>
            <person name="Brown J."/>
            <person name="Murnane C."/>
            <person name="Gray E."/>
            <person name="Humphries M."/>
            <person name="Sycamore N."/>
            <person name="Barker D."/>
            <person name="Saunders D."/>
            <person name="Wallis J."/>
            <person name="Babbage A."/>
            <person name="Hammond S."/>
            <person name="Mashreghi-Mohammadi M."/>
            <person name="Barr L."/>
            <person name="Martin S."/>
            <person name="Wray P."/>
            <person name="Ellington A."/>
            <person name="Matthews N."/>
            <person name="Ellwood M."/>
            <person name="Woodmansey R."/>
            <person name="Clark G."/>
            <person name="Cooper J."/>
            <person name="Cooper J."/>
            <person name="Tromans A."/>
            <person name="Grafham D."/>
            <person name="Skuce C."/>
            <person name="Pandian R."/>
            <person name="Andrews R."/>
            <person name="Harrison E."/>
            <person name="Kimberley A."/>
            <person name="Garnett J."/>
            <person name="Fosker N."/>
            <person name="Hall R."/>
            <person name="Garner P."/>
            <person name="Kelly D."/>
            <person name="Bird C."/>
            <person name="Palmer S."/>
            <person name="Gehring I."/>
            <person name="Berger A."/>
            <person name="Dooley C.M."/>
            <person name="Ersan-Urun Z."/>
            <person name="Eser C."/>
            <person name="Geiger H."/>
            <person name="Geisler M."/>
            <person name="Karotki L."/>
            <person name="Kirn A."/>
            <person name="Konantz J."/>
            <person name="Konantz M."/>
            <person name="Oberlander M."/>
            <person name="Rudolph-Geiger S."/>
            <person name="Teucke M."/>
            <person name="Lanz C."/>
            <person name="Raddatz G."/>
            <person name="Osoegawa K."/>
            <person name="Zhu B."/>
            <person name="Rapp A."/>
            <person name="Widaa S."/>
            <person name="Langford C."/>
            <person name="Yang F."/>
            <person name="Schuster S.C."/>
            <person name="Carter N.P."/>
            <person name="Harrow J."/>
            <person name="Ning Z."/>
            <person name="Herrero J."/>
            <person name="Searle S.M."/>
            <person name="Enright A."/>
            <person name="Geisler R."/>
            <person name="Plasterk R.H."/>
            <person name="Lee C."/>
            <person name="Westerfield M."/>
            <person name="de Jong P.J."/>
            <person name="Zon L.I."/>
            <person name="Postlethwait J.H."/>
            <person name="Nusslein-Volhard C."/>
            <person name="Hubbard T.J."/>
            <person name="Roest Crollius H."/>
            <person name="Rogers J."/>
            <person name="Stemple D.L."/>
        </authorList>
    </citation>
    <scope>NUCLEOTIDE SEQUENCE [LARGE SCALE GENOMIC DNA]</scope>
    <source>
        <strain evidence="14">Tuebingen</strain>
    </source>
</reference>
<dbReference type="PaxDb" id="7955-ENSDARP00000076041"/>
<sequence>MTLHCVCSCLFILTAASMLPSFQATSAIRYPKINGSESLNCDCPDHACQEVFWYRYLQTTNTFQFLMYVNSAGREEIAENLNHSLKGTVSNGPKVSYNLRIADLQREDAGFYSCMFKAKKIMPRGYYIKPGVNPPTLQPPTVKTEKPKRTPCNHCKPNRTTEGCESSVLWPGIGALLLLAIALAGTLYYFSRLPKKCRHRFTKTNPFR</sequence>
<protein>
    <submittedName>
        <fullName evidence="14">Cd8 beta</fullName>
    </submittedName>
    <submittedName>
        <fullName evidence="16">Uncharacterized protein cd8b</fullName>
    </submittedName>
</protein>
<evidence type="ECO:0000256" key="2">
    <source>
        <dbReference type="ARBA" id="ARBA00022692"/>
    </source>
</evidence>
<organism evidence="14">
    <name type="scientific">Danio rerio</name>
    <name type="common">Zebrafish</name>
    <name type="synonym">Brachydanio rerio</name>
    <dbReference type="NCBI Taxonomy" id="7955"/>
    <lineage>
        <taxon>Eukaryota</taxon>
        <taxon>Metazoa</taxon>
        <taxon>Chordata</taxon>
        <taxon>Craniata</taxon>
        <taxon>Vertebrata</taxon>
        <taxon>Euteleostomi</taxon>
        <taxon>Actinopterygii</taxon>
        <taxon>Neopterygii</taxon>
        <taxon>Teleostei</taxon>
        <taxon>Ostariophysi</taxon>
        <taxon>Cypriniformes</taxon>
        <taxon>Danionidae</taxon>
        <taxon>Danioninae</taxon>
        <taxon>Danio</taxon>
    </lineage>
</organism>
<keyword evidence="5 11" id="KW-1133">Transmembrane helix</keyword>
<dbReference type="GO" id="GO:0009986">
    <property type="term" value="C:cell surface"/>
    <property type="evidence" value="ECO:0000318"/>
    <property type="project" value="GO_Central"/>
</dbReference>
<evidence type="ECO:0000313" key="15">
    <source>
        <dbReference type="Proteomes" id="UP000000437"/>
    </source>
</evidence>
<evidence type="ECO:0000256" key="11">
    <source>
        <dbReference type="SAM" id="Phobius"/>
    </source>
</evidence>
<evidence type="ECO:0000256" key="8">
    <source>
        <dbReference type="ARBA" id="ARBA00023157"/>
    </source>
</evidence>
<feature type="chain" id="PRO_5044692900" evidence="12">
    <location>
        <begin position="25"/>
        <end position="208"/>
    </location>
</feature>
<evidence type="ECO:0000256" key="1">
    <source>
        <dbReference type="ARBA" id="ARBA00004479"/>
    </source>
</evidence>
<reference evidence="14" key="1">
    <citation type="submission" date="2011-07" db="UniProtKB">
        <authorList>
            <consortium name="Ensembl"/>
        </authorList>
    </citation>
    <scope>IDENTIFICATION</scope>
    <source>
        <strain evidence="14">Tuebingen</strain>
    </source>
</reference>
<dbReference type="Gene3D" id="2.60.40.10">
    <property type="entry name" value="Immunoglobulins"/>
    <property type="match status" value="1"/>
</dbReference>
<dbReference type="SUPFAM" id="SSF48726">
    <property type="entry name" value="Immunoglobulin"/>
    <property type="match status" value="1"/>
</dbReference>
<evidence type="ECO:0000313" key="16">
    <source>
        <dbReference type="RefSeq" id="XP_001345248.4"/>
    </source>
</evidence>
<evidence type="ECO:0000256" key="4">
    <source>
        <dbReference type="ARBA" id="ARBA00022859"/>
    </source>
</evidence>
<dbReference type="GO" id="GO:0016020">
    <property type="term" value="C:membrane"/>
    <property type="evidence" value="ECO:0007669"/>
    <property type="project" value="UniProtKB-SubCell"/>
</dbReference>
<dbReference type="RefSeq" id="XP_073791975.1">
    <property type="nucleotide sequence ID" value="XM_073935874.1"/>
</dbReference>
<evidence type="ECO:0000256" key="5">
    <source>
        <dbReference type="ARBA" id="ARBA00022989"/>
    </source>
</evidence>
<dbReference type="Ensembl" id="ENSDART00000081600.4">
    <property type="protein sequence ID" value="ENSDARP00000076041.3"/>
    <property type="gene ID" value="ENSDARG00000058682.5"/>
</dbReference>
<dbReference type="Proteomes" id="UP000000437">
    <property type="component" value="Chromosome 21"/>
</dbReference>
<evidence type="ECO:0000256" key="12">
    <source>
        <dbReference type="SAM" id="SignalP"/>
    </source>
</evidence>
<dbReference type="InterPro" id="IPR036179">
    <property type="entry name" value="Ig-like_dom_sf"/>
</dbReference>
<keyword evidence="3 12" id="KW-0732">Signal</keyword>
<dbReference type="GO" id="GO:0002250">
    <property type="term" value="P:adaptive immune response"/>
    <property type="evidence" value="ECO:0007669"/>
    <property type="project" value="UniProtKB-KW"/>
</dbReference>
<keyword evidence="9" id="KW-0325">Glycoprotein</keyword>
<name>A0A8M3ATQ7_DANRE</name>
<dbReference type="PANTHER" id="PTHR11292">
    <property type="entry name" value="T-CELL SURFACE GLYCOPROTEIN CD8 BETA CHAIN"/>
    <property type="match status" value="1"/>
</dbReference>
<evidence type="ECO:0000256" key="6">
    <source>
        <dbReference type="ARBA" id="ARBA00023130"/>
    </source>
</evidence>
<dbReference type="Pfam" id="PF07686">
    <property type="entry name" value="V-set"/>
    <property type="match status" value="1"/>
</dbReference>
<dbReference type="OMA" id="SMILWPL"/>
<feature type="domain" description="Ig-like" evidence="13">
    <location>
        <begin position="20"/>
        <end position="114"/>
    </location>
</feature>
<dbReference type="GO" id="GO:0015026">
    <property type="term" value="F:coreceptor activity"/>
    <property type="evidence" value="ECO:0007669"/>
    <property type="project" value="InterPro"/>
</dbReference>
<evidence type="ECO:0000256" key="3">
    <source>
        <dbReference type="ARBA" id="ARBA00022729"/>
    </source>
</evidence>
<dbReference type="CTD" id="926"/>
<keyword evidence="7 11" id="KW-0472">Membrane</keyword>
<dbReference type="STRING" id="7955.ENSDARP00000076041"/>
<reference evidence="16" key="3">
    <citation type="submission" date="2025-04" db="UniProtKB">
        <authorList>
            <consortium name="RefSeq"/>
        </authorList>
    </citation>
    <scope>IDENTIFICATION</scope>
    <source>
        <strain evidence="16">Tuebingen</strain>
    </source>
</reference>
<gene>
    <name evidence="14 16 17" type="primary">cd8b</name>
</gene>
<keyword evidence="10" id="KW-0393">Immunoglobulin domain</keyword>
<dbReference type="InterPro" id="IPR007110">
    <property type="entry name" value="Ig-like_dom"/>
</dbReference>
<dbReference type="InterPro" id="IPR013783">
    <property type="entry name" value="Ig-like_fold"/>
</dbReference>
<dbReference type="AGR" id="ZFIN:ZDB-GENE-091204-31"/>
<evidence type="ECO:0000313" key="17">
    <source>
        <dbReference type="ZFIN" id="ZDB-GENE-091204-31"/>
    </source>
</evidence>
<dbReference type="Bgee" id="ENSDARG00000058682">
    <property type="expression patterns" value="Expressed in intestine and 9 other cell types or tissues"/>
</dbReference>
<keyword evidence="8" id="KW-1015">Disulfide bond</keyword>
<dbReference type="GeneTree" id="ENSGT00510000048998"/>
<dbReference type="EMBL" id="BX005379">
    <property type="status" value="NOT_ANNOTATED_CDS"/>
    <property type="molecule type" value="Genomic_DNA"/>
</dbReference>
<feature type="signal peptide" evidence="12">
    <location>
        <begin position="1"/>
        <end position="24"/>
    </location>
</feature>
<dbReference type="GO" id="GO:0042288">
    <property type="term" value="F:MHC class I protein binding"/>
    <property type="evidence" value="ECO:0007669"/>
    <property type="project" value="InterPro"/>
</dbReference>
<dbReference type="ZFIN" id="ZDB-GENE-091204-31">
    <property type="gene designation" value="cd8b"/>
</dbReference>
<comment type="subcellular location">
    <subcellularLocation>
        <location evidence="1">Membrane</location>
        <topology evidence="1">Single-pass type I membrane protein</topology>
    </subcellularLocation>
</comment>
<evidence type="ECO:0000313" key="14">
    <source>
        <dbReference type="Ensembl" id="ENSDARP00000076041"/>
    </source>
</evidence>
<dbReference type="InterPro" id="IPR042414">
    <property type="entry name" value="CD8B"/>
</dbReference>
<keyword evidence="6" id="KW-1064">Adaptive immunity</keyword>
<keyword evidence="2 11" id="KW-0812">Transmembrane</keyword>
<keyword evidence="15" id="KW-1185">Reference proteome</keyword>